<dbReference type="PANTHER" id="PTHR36985">
    <property type="entry name" value="TRANSLOCATION AND ASSEMBLY MODULE SUBUNIT TAMB"/>
    <property type="match status" value="1"/>
</dbReference>
<proteinExistence type="predicted"/>
<keyword evidence="8" id="KW-1185">Reference proteome</keyword>
<dbReference type="GO" id="GO:0005886">
    <property type="term" value="C:plasma membrane"/>
    <property type="evidence" value="ECO:0007669"/>
    <property type="project" value="InterPro"/>
</dbReference>
<feature type="domain" description="Translocation and assembly module TamB C-terminal" evidence="6">
    <location>
        <begin position="1307"/>
        <end position="1654"/>
    </location>
</feature>
<feature type="region of interest" description="Disordered" evidence="5">
    <location>
        <begin position="670"/>
        <end position="691"/>
    </location>
</feature>
<dbReference type="OrthoDB" id="7784409at2"/>
<evidence type="ECO:0000256" key="1">
    <source>
        <dbReference type="ARBA" id="ARBA00004167"/>
    </source>
</evidence>
<keyword evidence="3" id="KW-1133">Transmembrane helix</keyword>
<comment type="subcellular location">
    <subcellularLocation>
        <location evidence="1">Membrane</location>
        <topology evidence="1">Single-pass membrane protein</topology>
    </subcellularLocation>
</comment>
<reference evidence="7 8" key="1">
    <citation type="submission" date="2018-03" db="EMBL/GenBank/DDBJ databases">
        <title>Draft Genome Sequences of the Obligatory Marine Myxobacteria Enhygromyxa salina SWB005.</title>
        <authorList>
            <person name="Poehlein A."/>
            <person name="Moghaddam J.A."/>
            <person name="Harms H."/>
            <person name="Alanjari M."/>
            <person name="Koenig G.M."/>
            <person name="Daniel R."/>
            <person name="Schaeberle T.F."/>
        </authorList>
    </citation>
    <scope>NUCLEOTIDE SEQUENCE [LARGE SCALE GENOMIC DNA]</scope>
    <source>
        <strain evidence="7 8">SWB005</strain>
    </source>
</reference>
<evidence type="ECO:0000256" key="2">
    <source>
        <dbReference type="ARBA" id="ARBA00022692"/>
    </source>
</evidence>
<dbReference type="EMBL" id="PVNK01000119">
    <property type="protein sequence ID" value="PRQ02394.1"/>
    <property type="molecule type" value="Genomic_DNA"/>
</dbReference>
<dbReference type="GO" id="GO:0097347">
    <property type="term" value="C:TAM protein secretion complex"/>
    <property type="evidence" value="ECO:0007669"/>
    <property type="project" value="TreeGrafter"/>
</dbReference>
<name>A0A2S9YBA8_9BACT</name>
<evidence type="ECO:0000256" key="5">
    <source>
        <dbReference type="SAM" id="MobiDB-lite"/>
    </source>
</evidence>
<dbReference type="Proteomes" id="UP000237968">
    <property type="component" value="Unassembled WGS sequence"/>
</dbReference>
<evidence type="ECO:0000313" key="8">
    <source>
        <dbReference type="Proteomes" id="UP000237968"/>
    </source>
</evidence>
<evidence type="ECO:0000259" key="6">
    <source>
        <dbReference type="Pfam" id="PF04357"/>
    </source>
</evidence>
<accession>A0A2S9YBA8</accession>
<dbReference type="InterPro" id="IPR007452">
    <property type="entry name" value="TamB_C"/>
</dbReference>
<dbReference type="PANTHER" id="PTHR36985:SF1">
    <property type="entry name" value="TRANSLOCATION AND ASSEMBLY MODULE SUBUNIT TAMB"/>
    <property type="match status" value="1"/>
</dbReference>
<keyword evidence="4" id="KW-0472">Membrane</keyword>
<protein>
    <recommendedName>
        <fullName evidence="6">Translocation and assembly module TamB C-terminal domain-containing protein</fullName>
    </recommendedName>
</protein>
<gene>
    <name evidence="7" type="ORF">ENSA5_23210</name>
</gene>
<dbReference type="GO" id="GO:0009306">
    <property type="term" value="P:protein secretion"/>
    <property type="evidence" value="ECO:0007669"/>
    <property type="project" value="InterPro"/>
</dbReference>
<dbReference type="Pfam" id="PF04357">
    <property type="entry name" value="TamB"/>
    <property type="match status" value="1"/>
</dbReference>
<evidence type="ECO:0000256" key="4">
    <source>
        <dbReference type="ARBA" id="ARBA00023136"/>
    </source>
</evidence>
<evidence type="ECO:0000256" key="3">
    <source>
        <dbReference type="ARBA" id="ARBA00022989"/>
    </source>
</evidence>
<organism evidence="7 8">
    <name type="scientific">Enhygromyxa salina</name>
    <dbReference type="NCBI Taxonomy" id="215803"/>
    <lineage>
        <taxon>Bacteria</taxon>
        <taxon>Pseudomonadati</taxon>
        <taxon>Myxococcota</taxon>
        <taxon>Polyangia</taxon>
        <taxon>Nannocystales</taxon>
        <taxon>Nannocystaceae</taxon>
        <taxon>Enhygromyxa</taxon>
    </lineage>
</organism>
<sequence length="1671" mass="175386">MLVIAVLVVAWVPAASQRVTRVALERWGAGIPGEVEWEGMRGSFGAGLELEGFELRDGEGRPLIRARSLMLDLGMARLLRAEAELERVEAEGLEVWVDHDWSALAAPSEEPAEPSEGIGPELPVRIAASLRIADAAIYLDEELLVSNEELAVSLAGYGRSARVELELVGTELPQQQLRVDTLGLALSWDEPAAELERLELETSLGRVRTLGPAHFDAETTRGELELELEGEVEALAERLEIAELAGLDAALVRVRVEGEVEAERVELSVVGSAGPETTLELAAELAPVDEAGQRRAGLSLEGQLAAGLLHPEQGPLTVTLDAGLVQMPAGEVEATVELQVDDRRADASLTLEAGGRATSLSTPRGSAWLELRGPALEVSAAAASTDARPLDASWSVAVSELGRPLGLAAPYLDEPRLAEVRGALALTGGCASEVGGELERARCPIALELDRVAGFDLSLSHASLTAELTPLAEPLEFEAELALEGLRHPQVELDEAALRVAGTPAKIAVEGRGQGRHERFEIAAGVELAGTDTRVELDELALVSSRGAAPVGVALLDPARITIGSERIAVAGLRAAAFGGAVAVDGHVGLAGHASDLSVALRGIELGRVDAVIPGLHSSGRIDLEGALQGSLDQPSAWARVGAEGLTLGGHRIGELQLAANLCGAASDGGGRRGQGFTDASPPPTWGRCGRGSQGELQLWLRNAGPIADAVELDARVPLRFGDRPGLRARSELEARVLVRDLALVELGGLMPSTPSWWRQVPLDAHAPSGDPRLIPEGRVNLELSVSGSSSAPEIELRARASELVVDRTELGALTVHALLGDAGLELDLDAALTQAQIKLDAALPVRLDLARPAFAWDRGSEHAVELALVGLELDELQRSLGPKIPALAEALAEAALGGRVSATVRAHGPGSDPTLSASVRGEGLVYRGARLGDARVELGLGGGAATGTVALDGPLARRLDARVELPVELALASTPTIEFDTRAQLSAEAHVHAVELATLEQIVGGLPVDGLGDLDLRVRGSLADPKVELAARLADLQVEDDSAGDLTVYARVDRRRARVESDLVRRGVQLLGAEVEVPLIVELGELERAQLGWDRGGVHRVSARGRGLDPELLGALLGQPIAERELDADLRFDLRGAGTASDFELSAELDGQVAAEDELELDIHAALALDQAHQELVVAVDPVEQTPTLGEGGVYVAASLDAEVPRLLAGELTLGEVPFTLEVDAPELELDWLDPLVAPALHDPRGTLRAELSGSGVLAAPQLAGSLALHDGALTVLALRQRLTDIELELGLDGQVVELRTLSLGAGRGQISGEGRASFDPGTGRGEAKIGIALADFPIVRPGLPAMTIDTKAAIEVELAEAATRVRVALAESEVAVAGIGSSAPKSIPSDASVTFVGAPEPEPSVEPAVASVAPVGPELDLRLAFVDPLLITGQSIDMTWSGALRATRRGAGIEVGGELEADRGHLELLGHRFELRRGIVNLADDGSVDPFLDIIAETSTPEAAVSVTIRGRASRPELHFSSSPPLREYQILTLLVTGSTELGEGEGEVQTQAASLLAAVSSPQLQQQLDRYLGIDRAKLGFGDSLDQPILTVGKRVSSKVWVETSYHHNAPEDENTAEVGIEYNFAPSWTLETFFGDAAVGGVGVYWTHSFGPIEWRSRPADPPSSPD</sequence>
<evidence type="ECO:0000313" key="7">
    <source>
        <dbReference type="EMBL" id="PRQ02394.1"/>
    </source>
</evidence>
<comment type="caution">
    <text evidence="7">The sequence shown here is derived from an EMBL/GenBank/DDBJ whole genome shotgun (WGS) entry which is preliminary data.</text>
</comment>
<keyword evidence="2" id="KW-0812">Transmembrane</keyword>